<keyword evidence="4" id="KW-0574">Periplasm</keyword>
<dbReference type="EMBL" id="CP047475">
    <property type="protein sequence ID" value="QIA62558.1"/>
    <property type="molecule type" value="Genomic_DNA"/>
</dbReference>
<evidence type="ECO:0000313" key="7">
    <source>
        <dbReference type="Proteomes" id="UP000464262"/>
    </source>
</evidence>
<feature type="signal peptide" evidence="5">
    <location>
        <begin position="1"/>
        <end position="19"/>
    </location>
</feature>
<accession>A0A7Z2T1Q6</accession>
<dbReference type="InterPro" id="IPR006059">
    <property type="entry name" value="SBP"/>
</dbReference>
<evidence type="ECO:0000256" key="1">
    <source>
        <dbReference type="ARBA" id="ARBA00004418"/>
    </source>
</evidence>
<dbReference type="PROSITE" id="PS51257">
    <property type="entry name" value="PROKAR_LIPOPROTEIN"/>
    <property type="match status" value="1"/>
</dbReference>
<dbReference type="Pfam" id="PF13416">
    <property type="entry name" value="SBP_bac_8"/>
    <property type="match status" value="1"/>
</dbReference>
<dbReference type="PANTHER" id="PTHR30222">
    <property type="entry name" value="SPERMIDINE/PUTRESCINE-BINDING PERIPLASMIC PROTEIN"/>
    <property type="match status" value="1"/>
</dbReference>
<gene>
    <name evidence="6" type="ORF">GT360_03060</name>
</gene>
<dbReference type="GO" id="GO:0042597">
    <property type="term" value="C:periplasmic space"/>
    <property type="evidence" value="ECO:0007669"/>
    <property type="project" value="UniProtKB-SubCell"/>
</dbReference>
<dbReference type="PANTHER" id="PTHR30222:SF12">
    <property type="entry name" value="NORSPERMIDINE SENSOR"/>
    <property type="match status" value="1"/>
</dbReference>
<dbReference type="InterPro" id="IPR001188">
    <property type="entry name" value="Sperm_putr-bd"/>
</dbReference>
<dbReference type="AlphaFoldDB" id="A0A7Z2T1Q6"/>
<dbReference type="KEGG" id="vas:GT360_03060"/>
<reference evidence="6 7" key="1">
    <citation type="submission" date="2020-01" db="EMBL/GenBank/DDBJ databases">
        <title>Whole genome and functional gene identification of agarase of Vibrio HN897.</title>
        <authorList>
            <person name="Liu Y."/>
            <person name="Zhao Z."/>
        </authorList>
    </citation>
    <scope>NUCLEOTIDE SEQUENCE [LARGE SCALE GENOMIC DNA]</scope>
    <source>
        <strain evidence="6 7">HN897</strain>
    </source>
</reference>
<feature type="chain" id="PRO_5030856117" evidence="5">
    <location>
        <begin position="20"/>
        <end position="349"/>
    </location>
</feature>
<dbReference type="GO" id="GO:0015846">
    <property type="term" value="P:polyamine transport"/>
    <property type="evidence" value="ECO:0007669"/>
    <property type="project" value="InterPro"/>
</dbReference>
<dbReference type="GO" id="GO:0019808">
    <property type="term" value="F:polyamine binding"/>
    <property type="evidence" value="ECO:0007669"/>
    <property type="project" value="InterPro"/>
</dbReference>
<keyword evidence="2" id="KW-0813">Transport</keyword>
<dbReference type="CDD" id="cd13590">
    <property type="entry name" value="PBP2_PotD_PotF_like"/>
    <property type="match status" value="1"/>
</dbReference>
<name>A0A7Z2T1Q6_9VIBR</name>
<evidence type="ECO:0000256" key="5">
    <source>
        <dbReference type="SAM" id="SignalP"/>
    </source>
</evidence>
<organism evidence="6 7">
    <name type="scientific">Vibrio astriarenae</name>
    <dbReference type="NCBI Taxonomy" id="1481923"/>
    <lineage>
        <taxon>Bacteria</taxon>
        <taxon>Pseudomonadati</taxon>
        <taxon>Pseudomonadota</taxon>
        <taxon>Gammaproteobacteria</taxon>
        <taxon>Vibrionales</taxon>
        <taxon>Vibrionaceae</taxon>
        <taxon>Vibrio</taxon>
    </lineage>
</organism>
<evidence type="ECO:0000256" key="3">
    <source>
        <dbReference type="ARBA" id="ARBA00022729"/>
    </source>
</evidence>
<keyword evidence="3 5" id="KW-0732">Signal</keyword>
<dbReference type="SUPFAM" id="SSF53850">
    <property type="entry name" value="Periplasmic binding protein-like II"/>
    <property type="match status" value="1"/>
</dbReference>
<evidence type="ECO:0000256" key="2">
    <source>
        <dbReference type="ARBA" id="ARBA00022448"/>
    </source>
</evidence>
<protein>
    <submittedName>
        <fullName evidence="6">Extracellular solute-binding protein</fullName>
    </submittedName>
</protein>
<evidence type="ECO:0000256" key="4">
    <source>
        <dbReference type="ARBA" id="ARBA00022764"/>
    </source>
</evidence>
<comment type="subcellular location">
    <subcellularLocation>
        <location evidence="1">Periplasm</location>
    </subcellularLocation>
</comment>
<dbReference type="PRINTS" id="PR00909">
    <property type="entry name" value="SPERMDNBNDNG"/>
</dbReference>
<dbReference type="RefSeq" id="WP_164647453.1">
    <property type="nucleotide sequence ID" value="NZ_CP047475.1"/>
</dbReference>
<sequence length="349" mass="39732">MKLRSLCCAVLFAAACASANTTNPPLRIYLWEDTLSEQVAEQWLEKHTQPIEQIHFDNDDERSLLMLNSKSLPFDIVVLDNVTAQIYARHNMFEDLSELNNRDNNHARWNALCGTHAVPYFWGPVGYVYRQDLISTPPKTWAELVEPSDELKGHIGWIKDSTETLLPALYGLGYSPTSETSSELKQAYDILNNLAPSILTFEYALSYIRSNSQSNELKIALAYAGDEYSMNRFQHHSQWRFKVPEGESFIWTDCLAVNAHSSNKEQAKAFLSFLMIPEIAAINAIDIRAATPNQNALKLMPASYLNDRNLNPEDPFFDEVAFDEELSVINIRQRARIIDSIVKRHEATN</sequence>
<dbReference type="Gene3D" id="3.40.190.10">
    <property type="entry name" value="Periplasmic binding protein-like II"/>
    <property type="match status" value="2"/>
</dbReference>
<proteinExistence type="predicted"/>
<dbReference type="Proteomes" id="UP000464262">
    <property type="component" value="Chromosome 1"/>
</dbReference>
<keyword evidence="7" id="KW-1185">Reference proteome</keyword>
<evidence type="ECO:0000313" key="6">
    <source>
        <dbReference type="EMBL" id="QIA62558.1"/>
    </source>
</evidence>